<sequence>MELQTSMPTSEGANALAHPGHVVLQNKHTRRTQKQVQEDNAATLARREDEEENRRSVLNRVAQLEDLIELEEQTLHAHSSRPDLCVSKRQPQQYEHDSEEHGSDRDGDKENLRIMTPPLSTELDDFNAQDDTGDTDNSEGESHLMATMRNASRKRPVRGSLRSEITAARSVSGDSPLSTKRKMARNNSAFPKRLKRCDAMVGLLHAEEPQAGEFDIDEPEELLLRVEASKSSAPQPVRRIPANRTEVNASSLARKTQQMRIRLSAFNTQSDTGSMSGDASTARFTPRQPNFGLEFSLSNSARKIYPTVMRVAENTLNNWRSEMGKAGYRVVSQTFSNSNLFPHAVDREEYVADALRDLTFVYKHPDDKKISGVSHDYGKQVGALALATAAAERGLTLFQTGEDALRTGRETDGRARGLGFTESAWGDKTRDLVKSTRKLQDSHWAAILGECSVFLHYHLQETEQEWCLAEGDAMPTLPMPQDQEDHSFSPGGHLCDTYAWDAVEGPPSLPIGLRRKPLGTSQSVAGVRSEPATEAFGMSQSVAGAEPPLVSFSRKTQ</sequence>
<dbReference type="Proteomes" id="UP001207468">
    <property type="component" value="Unassembled WGS sequence"/>
</dbReference>
<dbReference type="EMBL" id="JAGFNK010000239">
    <property type="protein sequence ID" value="KAI9456209.1"/>
    <property type="molecule type" value="Genomic_DNA"/>
</dbReference>
<name>A0ACC0U238_9AGAM</name>
<gene>
    <name evidence="1" type="ORF">F5148DRAFT_1377964</name>
</gene>
<comment type="caution">
    <text evidence="1">The sequence shown here is derived from an EMBL/GenBank/DDBJ whole genome shotgun (WGS) entry which is preliminary data.</text>
</comment>
<evidence type="ECO:0000313" key="2">
    <source>
        <dbReference type="Proteomes" id="UP001207468"/>
    </source>
</evidence>
<organism evidence="1 2">
    <name type="scientific">Russula earlei</name>
    <dbReference type="NCBI Taxonomy" id="71964"/>
    <lineage>
        <taxon>Eukaryota</taxon>
        <taxon>Fungi</taxon>
        <taxon>Dikarya</taxon>
        <taxon>Basidiomycota</taxon>
        <taxon>Agaricomycotina</taxon>
        <taxon>Agaricomycetes</taxon>
        <taxon>Russulales</taxon>
        <taxon>Russulaceae</taxon>
        <taxon>Russula</taxon>
    </lineage>
</organism>
<keyword evidence="2" id="KW-1185">Reference proteome</keyword>
<evidence type="ECO:0000313" key="1">
    <source>
        <dbReference type="EMBL" id="KAI9456209.1"/>
    </source>
</evidence>
<reference evidence="1" key="1">
    <citation type="submission" date="2021-03" db="EMBL/GenBank/DDBJ databases">
        <title>Evolutionary priming and transition to the ectomycorrhizal habit in an iconic lineage of mushroom-forming fungi: is preadaptation a requirement?</title>
        <authorList>
            <consortium name="DOE Joint Genome Institute"/>
            <person name="Looney B.P."/>
            <person name="Miyauchi S."/>
            <person name="Morin E."/>
            <person name="Drula E."/>
            <person name="Courty P.E."/>
            <person name="Chicoki N."/>
            <person name="Fauchery L."/>
            <person name="Kohler A."/>
            <person name="Kuo A."/>
            <person name="LaButti K."/>
            <person name="Pangilinan J."/>
            <person name="Lipzen A."/>
            <person name="Riley R."/>
            <person name="Andreopoulos W."/>
            <person name="He G."/>
            <person name="Johnson J."/>
            <person name="Barry K.W."/>
            <person name="Grigoriev I.V."/>
            <person name="Nagy L."/>
            <person name="Hibbett D."/>
            <person name="Henrissat B."/>
            <person name="Matheny P.B."/>
            <person name="Labbe J."/>
            <person name="Martin A.F."/>
        </authorList>
    </citation>
    <scope>NUCLEOTIDE SEQUENCE</scope>
    <source>
        <strain evidence="1">BPL698</strain>
    </source>
</reference>
<protein>
    <submittedName>
        <fullName evidence="1">Uncharacterized protein</fullName>
    </submittedName>
</protein>
<proteinExistence type="predicted"/>
<accession>A0ACC0U238</accession>